<evidence type="ECO:0000256" key="5">
    <source>
        <dbReference type="ARBA" id="ARBA00023242"/>
    </source>
</evidence>
<dbReference type="EMBL" id="MNCJ02000320">
    <property type="protein sequence ID" value="KAF5804988.1"/>
    <property type="molecule type" value="Genomic_DNA"/>
</dbReference>
<feature type="domain" description="TF-B3" evidence="6">
    <location>
        <begin position="1"/>
        <end position="89"/>
    </location>
</feature>
<dbReference type="SUPFAM" id="SSF101936">
    <property type="entry name" value="DNA-binding pseudobarrel domain"/>
    <property type="match status" value="1"/>
</dbReference>
<dbReference type="PROSITE" id="PS50863">
    <property type="entry name" value="B3"/>
    <property type="match status" value="1"/>
</dbReference>
<dbReference type="GO" id="GO:0003677">
    <property type="term" value="F:DNA binding"/>
    <property type="evidence" value="ECO:0007669"/>
    <property type="project" value="UniProtKB-KW"/>
</dbReference>
<gene>
    <name evidence="7" type="ORF">HanXRQr2_Chr05g0203621</name>
</gene>
<sequence length="89" mass="10099">MTVTNELILPKLITDLSGLNELSEVKIKVIKGNTWVKNLRTLNIDGQRRYGVVGWPDILEAEHISLGDDCFFNWSKTNSKLLVTKLQQS</sequence>
<accession>A0A9K3IXK4</accession>
<dbReference type="GO" id="GO:0005634">
    <property type="term" value="C:nucleus"/>
    <property type="evidence" value="ECO:0007669"/>
    <property type="project" value="UniProtKB-SubCell"/>
</dbReference>
<comment type="subcellular location">
    <subcellularLocation>
        <location evidence="1">Nucleus</location>
    </subcellularLocation>
</comment>
<organism evidence="7 8">
    <name type="scientific">Helianthus annuus</name>
    <name type="common">Common sunflower</name>
    <dbReference type="NCBI Taxonomy" id="4232"/>
    <lineage>
        <taxon>Eukaryota</taxon>
        <taxon>Viridiplantae</taxon>
        <taxon>Streptophyta</taxon>
        <taxon>Embryophyta</taxon>
        <taxon>Tracheophyta</taxon>
        <taxon>Spermatophyta</taxon>
        <taxon>Magnoliopsida</taxon>
        <taxon>eudicotyledons</taxon>
        <taxon>Gunneridae</taxon>
        <taxon>Pentapetalae</taxon>
        <taxon>asterids</taxon>
        <taxon>campanulids</taxon>
        <taxon>Asterales</taxon>
        <taxon>Asteraceae</taxon>
        <taxon>Asteroideae</taxon>
        <taxon>Heliantheae alliance</taxon>
        <taxon>Heliantheae</taxon>
        <taxon>Helianthus</taxon>
    </lineage>
</organism>
<evidence type="ECO:0000259" key="6">
    <source>
        <dbReference type="PROSITE" id="PS50863"/>
    </source>
</evidence>
<evidence type="ECO:0000313" key="8">
    <source>
        <dbReference type="Proteomes" id="UP000215914"/>
    </source>
</evidence>
<keyword evidence="4" id="KW-0804">Transcription</keyword>
<name>A0A9K3IXK4_HELAN</name>
<dbReference type="InterPro" id="IPR015300">
    <property type="entry name" value="DNA-bd_pseudobarrel_sf"/>
</dbReference>
<keyword evidence="3" id="KW-0238">DNA-binding</keyword>
<evidence type="ECO:0000313" key="7">
    <source>
        <dbReference type="EMBL" id="KAF5804988.1"/>
    </source>
</evidence>
<evidence type="ECO:0000256" key="1">
    <source>
        <dbReference type="ARBA" id="ARBA00004123"/>
    </source>
</evidence>
<keyword evidence="2" id="KW-0805">Transcription regulation</keyword>
<keyword evidence="8" id="KW-1185">Reference proteome</keyword>
<dbReference type="AlphaFoldDB" id="A0A9K3IXK4"/>
<proteinExistence type="predicted"/>
<protein>
    <submittedName>
        <fullName evidence="7">Transcription factor B3-Domain family</fullName>
    </submittedName>
</protein>
<dbReference type="InterPro" id="IPR003340">
    <property type="entry name" value="B3_DNA-bd"/>
</dbReference>
<comment type="caution">
    <text evidence="7">The sequence shown here is derived from an EMBL/GenBank/DDBJ whole genome shotgun (WGS) entry which is preliminary data.</text>
</comment>
<reference evidence="7" key="1">
    <citation type="journal article" date="2017" name="Nature">
        <title>The sunflower genome provides insights into oil metabolism, flowering and Asterid evolution.</title>
        <authorList>
            <person name="Badouin H."/>
            <person name="Gouzy J."/>
            <person name="Grassa C.J."/>
            <person name="Murat F."/>
            <person name="Staton S.E."/>
            <person name="Cottret L."/>
            <person name="Lelandais-Briere C."/>
            <person name="Owens G.L."/>
            <person name="Carrere S."/>
            <person name="Mayjonade B."/>
            <person name="Legrand L."/>
            <person name="Gill N."/>
            <person name="Kane N.C."/>
            <person name="Bowers J.E."/>
            <person name="Hubner S."/>
            <person name="Bellec A."/>
            <person name="Berard A."/>
            <person name="Berges H."/>
            <person name="Blanchet N."/>
            <person name="Boniface M.C."/>
            <person name="Brunel D."/>
            <person name="Catrice O."/>
            <person name="Chaidir N."/>
            <person name="Claudel C."/>
            <person name="Donnadieu C."/>
            <person name="Faraut T."/>
            <person name="Fievet G."/>
            <person name="Helmstetter N."/>
            <person name="King M."/>
            <person name="Knapp S.J."/>
            <person name="Lai Z."/>
            <person name="Le Paslier M.C."/>
            <person name="Lippi Y."/>
            <person name="Lorenzon L."/>
            <person name="Mandel J.R."/>
            <person name="Marage G."/>
            <person name="Marchand G."/>
            <person name="Marquand E."/>
            <person name="Bret-Mestries E."/>
            <person name="Morien E."/>
            <person name="Nambeesan S."/>
            <person name="Nguyen T."/>
            <person name="Pegot-Espagnet P."/>
            <person name="Pouilly N."/>
            <person name="Raftis F."/>
            <person name="Sallet E."/>
            <person name="Schiex T."/>
            <person name="Thomas J."/>
            <person name="Vandecasteele C."/>
            <person name="Vares D."/>
            <person name="Vear F."/>
            <person name="Vautrin S."/>
            <person name="Crespi M."/>
            <person name="Mangin B."/>
            <person name="Burke J.M."/>
            <person name="Salse J."/>
            <person name="Munos S."/>
            <person name="Vincourt P."/>
            <person name="Rieseberg L.H."/>
            <person name="Langlade N.B."/>
        </authorList>
    </citation>
    <scope>NUCLEOTIDE SEQUENCE</scope>
    <source>
        <tissue evidence="7">Leaves</tissue>
    </source>
</reference>
<dbReference type="Gramene" id="mRNA:HanXRQr2_Chr05g0203621">
    <property type="protein sequence ID" value="mRNA:HanXRQr2_Chr05g0203621"/>
    <property type="gene ID" value="HanXRQr2_Chr05g0203621"/>
</dbReference>
<evidence type="ECO:0000256" key="2">
    <source>
        <dbReference type="ARBA" id="ARBA00023015"/>
    </source>
</evidence>
<evidence type="ECO:0000256" key="4">
    <source>
        <dbReference type="ARBA" id="ARBA00023163"/>
    </source>
</evidence>
<dbReference type="Gene3D" id="2.40.330.10">
    <property type="entry name" value="DNA-binding pseudobarrel domain"/>
    <property type="match status" value="1"/>
</dbReference>
<dbReference type="Proteomes" id="UP000215914">
    <property type="component" value="Unassembled WGS sequence"/>
</dbReference>
<keyword evidence="5" id="KW-0539">Nucleus</keyword>
<reference evidence="7" key="2">
    <citation type="submission" date="2020-06" db="EMBL/GenBank/DDBJ databases">
        <title>Helianthus annuus Genome sequencing and assembly Release 2.</title>
        <authorList>
            <person name="Gouzy J."/>
            <person name="Langlade N."/>
            <person name="Munos S."/>
        </authorList>
    </citation>
    <scope>NUCLEOTIDE SEQUENCE</scope>
    <source>
        <tissue evidence="7">Leaves</tissue>
    </source>
</reference>
<evidence type="ECO:0000256" key="3">
    <source>
        <dbReference type="ARBA" id="ARBA00023125"/>
    </source>
</evidence>